<evidence type="ECO:0000256" key="3">
    <source>
        <dbReference type="ARBA" id="ARBA00012239"/>
    </source>
</evidence>
<protein>
    <recommendedName>
        <fullName evidence="3">cysteine desulfurase</fullName>
        <ecNumber evidence="3">2.8.1.7</ecNumber>
    </recommendedName>
</protein>
<comment type="caution">
    <text evidence="12">The sequence shown here is derived from an EMBL/GenBank/DDBJ whole genome shotgun (WGS) entry which is preliminary data.</text>
</comment>
<dbReference type="Pfam" id="PF00266">
    <property type="entry name" value="Aminotran_5"/>
    <property type="match status" value="1"/>
</dbReference>
<name>A0A4Q2K9Z3_9FIRM</name>
<dbReference type="PANTHER" id="PTHR11601:SF34">
    <property type="entry name" value="CYSTEINE DESULFURASE"/>
    <property type="match status" value="1"/>
</dbReference>
<evidence type="ECO:0000256" key="8">
    <source>
        <dbReference type="ARBA" id="ARBA00023014"/>
    </source>
</evidence>
<dbReference type="PIRSF" id="PIRSF005572">
    <property type="entry name" value="NifS"/>
    <property type="match status" value="1"/>
</dbReference>
<comment type="similarity">
    <text evidence="2">Belongs to the class-V pyridoxal-phosphate-dependent aminotransferase family. NifS/IscS subfamily.</text>
</comment>
<evidence type="ECO:0000256" key="1">
    <source>
        <dbReference type="ARBA" id="ARBA00001933"/>
    </source>
</evidence>
<proteinExistence type="inferred from homology"/>
<keyword evidence="6" id="KW-0663">Pyridoxal phosphate</keyword>
<dbReference type="PROSITE" id="PS00595">
    <property type="entry name" value="AA_TRANSFER_CLASS_5"/>
    <property type="match status" value="1"/>
</dbReference>
<dbReference type="EMBL" id="SDOZ01000002">
    <property type="protein sequence ID" value="RXZ61375.1"/>
    <property type="molecule type" value="Genomic_DNA"/>
</dbReference>
<dbReference type="InterPro" id="IPR000192">
    <property type="entry name" value="Aminotrans_V_dom"/>
</dbReference>
<dbReference type="FunFam" id="3.40.640.10:FF:000084">
    <property type="entry name" value="IscS-like cysteine desulfurase"/>
    <property type="match status" value="1"/>
</dbReference>
<evidence type="ECO:0000256" key="4">
    <source>
        <dbReference type="ARBA" id="ARBA00022679"/>
    </source>
</evidence>
<organism evidence="12 13">
    <name type="scientific">Candidatus Borkfalkia ceftriaxoniphila</name>
    <dbReference type="NCBI Taxonomy" id="2508949"/>
    <lineage>
        <taxon>Bacteria</taxon>
        <taxon>Bacillati</taxon>
        <taxon>Bacillota</taxon>
        <taxon>Clostridia</taxon>
        <taxon>Christensenellales</taxon>
        <taxon>Christensenellaceae</taxon>
        <taxon>Candidatus Borkfalkia</taxon>
    </lineage>
</organism>
<dbReference type="InterPro" id="IPR015422">
    <property type="entry name" value="PyrdxlP-dep_Trfase_small"/>
</dbReference>
<evidence type="ECO:0000256" key="2">
    <source>
        <dbReference type="ARBA" id="ARBA00006490"/>
    </source>
</evidence>
<dbReference type="Gene3D" id="1.10.260.50">
    <property type="match status" value="1"/>
</dbReference>
<keyword evidence="7" id="KW-0408">Iron</keyword>
<comment type="cofactor">
    <cofactor evidence="1 10">
        <name>pyridoxal 5'-phosphate</name>
        <dbReference type="ChEBI" id="CHEBI:597326"/>
    </cofactor>
</comment>
<dbReference type="InterPro" id="IPR015421">
    <property type="entry name" value="PyrdxlP-dep_Trfase_major"/>
</dbReference>
<dbReference type="Gene3D" id="3.40.640.10">
    <property type="entry name" value="Type I PLP-dependent aspartate aminotransferase-like (Major domain)"/>
    <property type="match status" value="1"/>
</dbReference>
<dbReference type="GO" id="GO:0051536">
    <property type="term" value="F:iron-sulfur cluster binding"/>
    <property type="evidence" value="ECO:0007669"/>
    <property type="project" value="UniProtKB-KW"/>
</dbReference>
<reference evidence="12 13" key="1">
    <citation type="journal article" date="2019" name="Gut">
        <title>Antibiotics-induced monodominance of a novel gut bacterial order.</title>
        <authorList>
            <person name="Hildebrand F."/>
            <person name="Moitinho-Silva L."/>
            <person name="Blasche S."/>
            <person name="Jahn M.T."/>
            <person name="Gossmann T.I."/>
            <person name="Heuerta-Cepas J."/>
            <person name="Hercog R."/>
            <person name="Luetge M."/>
            <person name="Bahram M."/>
            <person name="Pryszlak A."/>
            <person name="Alves R.J."/>
            <person name="Waszak S.M."/>
            <person name="Zhu A."/>
            <person name="Ye L."/>
            <person name="Costea P.I."/>
            <person name="Aalvink S."/>
            <person name="Belzer C."/>
            <person name="Forslund S.K."/>
            <person name="Sunagawa S."/>
            <person name="Hentschel U."/>
            <person name="Merten C."/>
            <person name="Patil K.R."/>
            <person name="Benes V."/>
            <person name="Bork P."/>
        </authorList>
    </citation>
    <scope>NUCLEOTIDE SEQUENCE [LARGE SCALE GENOMIC DNA]</scope>
    <source>
        <strain evidence="12 13">HDS1380</strain>
    </source>
</reference>
<dbReference type="EC" id="2.8.1.7" evidence="3"/>
<keyword evidence="8" id="KW-0411">Iron-sulfur</keyword>
<dbReference type="PANTHER" id="PTHR11601">
    <property type="entry name" value="CYSTEINE DESULFURYLASE FAMILY MEMBER"/>
    <property type="match status" value="1"/>
</dbReference>
<evidence type="ECO:0000259" key="11">
    <source>
        <dbReference type="Pfam" id="PF00266"/>
    </source>
</evidence>
<accession>A0A4Q2K9Z3</accession>
<dbReference type="InterPro" id="IPR020578">
    <property type="entry name" value="Aminotrans_V_PyrdxlP_BS"/>
</dbReference>
<dbReference type="GO" id="GO:0031071">
    <property type="term" value="F:cysteine desulfurase activity"/>
    <property type="evidence" value="ECO:0007669"/>
    <property type="project" value="UniProtKB-EC"/>
</dbReference>
<dbReference type="Gene3D" id="3.90.1150.10">
    <property type="entry name" value="Aspartate Aminotransferase, domain 1"/>
    <property type="match status" value="1"/>
</dbReference>
<dbReference type="InterPro" id="IPR016454">
    <property type="entry name" value="Cysteine_dSase"/>
</dbReference>
<keyword evidence="13" id="KW-1185">Reference proteome</keyword>
<sequence>MKRIYLDHAATTGLDAAVLSKMAPYFSDIFGNANSQHSFGREAVRGVDEARDTIASLIGAKPNEIYFTSGGTEADNWAIRGAAHANRARGNHLIVSAVEHPAMLTTARELEKEGFEVTLAPVDEFGTVDVAKLEESIRPETVFIGVMAANNEIGTLQPLAEISEIAQKHKILFFTDAVQAAGAIPLDVNAPRVDMMSISGHKFYGPKGVGALYIRSGVKTGKILTGGHQERGMRGGTTNVPGVVGMAEALRLAVAKLDENAAYISSLRDRFIARVQKEIPFVKLNGHPKNRLPSNANFSFRYVEGESLLFSLDLAGIAVSSGSACSSGSLEPSHVLLATGMSEGLAHGSLRFSFGRENTAEDVDYTVDKLKEIVVKLRNLSPLFPKDMKNEVFEKGE</sequence>
<evidence type="ECO:0000256" key="5">
    <source>
        <dbReference type="ARBA" id="ARBA00022723"/>
    </source>
</evidence>
<evidence type="ECO:0000256" key="9">
    <source>
        <dbReference type="ARBA" id="ARBA00050776"/>
    </source>
</evidence>
<feature type="domain" description="Aminotransferase class V" evidence="11">
    <location>
        <begin position="4"/>
        <end position="365"/>
    </location>
</feature>
<dbReference type="SUPFAM" id="SSF53383">
    <property type="entry name" value="PLP-dependent transferases"/>
    <property type="match status" value="1"/>
</dbReference>
<keyword evidence="4" id="KW-0808">Transferase</keyword>
<dbReference type="AlphaFoldDB" id="A0A4Q2K9Z3"/>
<evidence type="ECO:0000256" key="10">
    <source>
        <dbReference type="RuleBase" id="RU004504"/>
    </source>
</evidence>
<evidence type="ECO:0000313" key="13">
    <source>
        <dbReference type="Proteomes" id="UP000291269"/>
    </source>
</evidence>
<dbReference type="InterPro" id="IPR015424">
    <property type="entry name" value="PyrdxlP-dep_Trfase"/>
</dbReference>
<gene>
    <name evidence="12" type="ORF">ESZ91_03015</name>
</gene>
<dbReference type="GO" id="GO:0046872">
    <property type="term" value="F:metal ion binding"/>
    <property type="evidence" value="ECO:0007669"/>
    <property type="project" value="UniProtKB-KW"/>
</dbReference>
<evidence type="ECO:0000256" key="7">
    <source>
        <dbReference type="ARBA" id="ARBA00023004"/>
    </source>
</evidence>
<dbReference type="OrthoDB" id="9808002at2"/>
<evidence type="ECO:0000256" key="6">
    <source>
        <dbReference type="ARBA" id="ARBA00022898"/>
    </source>
</evidence>
<comment type="catalytic activity">
    <reaction evidence="9">
        <text>(sulfur carrier)-H + L-cysteine = (sulfur carrier)-SH + L-alanine</text>
        <dbReference type="Rhea" id="RHEA:43892"/>
        <dbReference type="Rhea" id="RHEA-COMP:14737"/>
        <dbReference type="Rhea" id="RHEA-COMP:14739"/>
        <dbReference type="ChEBI" id="CHEBI:29917"/>
        <dbReference type="ChEBI" id="CHEBI:35235"/>
        <dbReference type="ChEBI" id="CHEBI:57972"/>
        <dbReference type="ChEBI" id="CHEBI:64428"/>
        <dbReference type="EC" id="2.8.1.7"/>
    </reaction>
</comment>
<evidence type="ECO:0000313" key="12">
    <source>
        <dbReference type="EMBL" id="RXZ61375.1"/>
    </source>
</evidence>
<keyword evidence="5" id="KW-0479">Metal-binding</keyword>
<dbReference type="RefSeq" id="WP_129224004.1">
    <property type="nucleotide sequence ID" value="NZ_SDOZ01000002.1"/>
</dbReference>
<dbReference type="Proteomes" id="UP000291269">
    <property type="component" value="Unassembled WGS sequence"/>
</dbReference>
<dbReference type="NCBIfam" id="NF002806">
    <property type="entry name" value="PRK02948.1"/>
    <property type="match status" value="1"/>
</dbReference>